<dbReference type="SUPFAM" id="SSF160369">
    <property type="entry name" value="Ribosomal protein L10-like"/>
    <property type="match status" value="1"/>
</dbReference>
<dbReference type="Gene3D" id="6.10.250.290">
    <property type="match status" value="1"/>
</dbReference>
<accession>A0A7X1E3E5</accession>
<dbReference type="PANTHER" id="PTHR11560">
    <property type="entry name" value="39S RIBOSOMAL PROTEIN L10, MITOCHONDRIAL"/>
    <property type="match status" value="1"/>
</dbReference>
<reference evidence="7 8" key="1">
    <citation type="submission" date="2020-07" db="EMBL/GenBank/DDBJ databases">
        <authorList>
            <person name="Feng X."/>
        </authorList>
    </citation>
    <scope>NUCLEOTIDE SEQUENCE [LARGE SCALE GENOMIC DNA]</scope>
    <source>
        <strain evidence="7 8">JCM14086</strain>
    </source>
</reference>
<dbReference type="GO" id="GO:1990904">
    <property type="term" value="C:ribonucleoprotein complex"/>
    <property type="evidence" value="ECO:0007669"/>
    <property type="project" value="UniProtKB-KW"/>
</dbReference>
<dbReference type="InterPro" id="IPR001790">
    <property type="entry name" value="Ribosomal_uL10"/>
</dbReference>
<dbReference type="NCBIfam" id="NF000955">
    <property type="entry name" value="PRK00099.1-1"/>
    <property type="match status" value="1"/>
</dbReference>
<evidence type="ECO:0000256" key="4">
    <source>
        <dbReference type="ARBA" id="ARBA00023274"/>
    </source>
</evidence>
<keyword evidence="6" id="KW-0699">rRNA-binding</keyword>
<dbReference type="InterPro" id="IPR022973">
    <property type="entry name" value="Ribosomal_uL10_bac"/>
</dbReference>
<proteinExistence type="inferred from homology"/>
<evidence type="ECO:0000256" key="2">
    <source>
        <dbReference type="ARBA" id="ARBA00008889"/>
    </source>
</evidence>
<organism evidence="7 8">
    <name type="scientific">Puniceicoccus vermicola</name>
    <dbReference type="NCBI Taxonomy" id="388746"/>
    <lineage>
        <taxon>Bacteria</taxon>
        <taxon>Pseudomonadati</taxon>
        <taxon>Verrucomicrobiota</taxon>
        <taxon>Opitutia</taxon>
        <taxon>Puniceicoccales</taxon>
        <taxon>Puniceicoccaceae</taxon>
        <taxon>Puniceicoccus</taxon>
    </lineage>
</organism>
<comment type="subunit">
    <text evidence="6">Part of the ribosomal stalk of the 50S ribosomal subunit. The N-terminus interacts with L11 and the large rRNA to form the base of the stalk. The C-terminus forms an elongated spine to which L12 dimers bind in a sequential fashion forming a multimeric L10(L12)X complex.</text>
</comment>
<comment type="similarity">
    <text evidence="2 6">Belongs to the universal ribosomal protein uL10 family.</text>
</comment>
<keyword evidence="4 6" id="KW-0687">Ribonucleoprotein</keyword>
<evidence type="ECO:0000256" key="3">
    <source>
        <dbReference type="ARBA" id="ARBA00022980"/>
    </source>
</evidence>
<evidence type="ECO:0000313" key="7">
    <source>
        <dbReference type="EMBL" id="MBC2600903.1"/>
    </source>
</evidence>
<protein>
    <recommendedName>
        <fullName evidence="5 6">Large ribosomal subunit protein uL10</fullName>
    </recommendedName>
</protein>
<evidence type="ECO:0000313" key="8">
    <source>
        <dbReference type="Proteomes" id="UP000525652"/>
    </source>
</evidence>
<dbReference type="GO" id="GO:0070180">
    <property type="term" value="F:large ribosomal subunit rRNA binding"/>
    <property type="evidence" value="ECO:0007669"/>
    <property type="project" value="UniProtKB-UniRule"/>
</dbReference>
<dbReference type="AlphaFoldDB" id="A0A7X1E3E5"/>
<comment type="function">
    <text evidence="1 6">Forms part of the ribosomal stalk, playing a central role in the interaction of the ribosome with GTP-bound translation factors.</text>
</comment>
<dbReference type="Pfam" id="PF00466">
    <property type="entry name" value="Ribosomal_L10"/>
    <property type="match status" value="1"/>
</dbReference>
<comment type="caution">
    <text evidence="7">The sequence shown here is derived from an EMBL/GenBank/DDBJ whole genome shotgun (WGS) entry which is preliminary data.</text>
</comment>
<dbReference type="RefSeq" id="WP_185691638.1">
    <property type="nucleotide sequence ID" value="NZ_JACHVA010000040.1"/>
</dbReference>
<dbReference type="HAMAP" id="MF_00362">
    <property type="entry name" value="Ribosomal_uL10"/>
    <property type="match status" value="1"/>
</dbReference>
<dbReference type="EMBL" id="JACHVA010000040">
    <property type="protein sequence ID" value="MBC2600903.1"/>
    <property type="molecule type" value="Genomic_DNA"/>
</dbReference>
<dbReference type="Gene3D" id="3.30.70.1730">
    <property type="match status" value="1"/>
</dbReference>
<dbReference type="CDD" id="cd05797">
    <property type="entry name" value="Ribosomal_L10"/>
    <property type="match status" value="1"/>
</dbReference>
<evidence type="ECO:0000256" key="5">
    <source>
        <dbReference type="ARBA" id="ARBA00035202"/>
    </source>
</evidence>
<dbReference type="GO" id="GO:0006412">
    <property type="term" value="P:translation"/>
    <property type="evidence" value="ECO:0007669"/>
    <property type="project" value="UniProtKB-UniRule"/>
</dbReference>
<evidence type="ECO:0000256" key="1">
    <source>
        <dbReference type="ARBA" id="ARBA00002633"/>
    </source>
</evidence>
<dbReference type="InterPro" id="IPR047865">
    <property type="entry name" value="Ribosomal_uL10_bac_type"/>
</dbReference>
<keyword evidence="6" id="KW-0694">RNA-binding</keyword>
<dbReference type="InterPro" id="IPR043141">
    <property type="entry name" value="Ribosomal_uL10-like_sf"/>
</dbReference>
<sequence>MRPEKELLVRDVDQHLDKSDYVFLTNYERITVEETEALRESLAAENAEFHVVKNSILNLALRRREKPDLKDYLNGPTAIIVGGENPSGVAKVLKKFFKDKEKVEMKVGLLGDQAVETEGLLELADLPGLDELRAKFLSLLNTPAQRFVTVVNAVPQSVVNVLKAYADKGESN</sequence>
<dbReference type="Proteomes" id="UP000525652">
    <property type="component" value="Unassembled WGS sequence"/>
</dbReference>
<evidence type="ECO:0000256" key="6">
    <source>
        <dbReference type="HAMAP-Rule" id="MF_00362"/>
    </source>
</evidence>
<keyword evidence="3 6" id="KW-0689">Ribosomal protein</keyword>
<dbReference type="GO" id="GO:0005840">
    <property type="term" value="C:ribosome"/>
    <property type="evidence" value="ECO:0007669"/>
    <property type="project" value="UniProtKB-KW"/>
</dbReference>
<gene>
    <name evidence="6" type="primary">rplJ</name>
    <name evidence="7" type="ORF">H5P30_03820</name>
</gene>
<name>A0A7X1E3E5_9BACT</name>
<keyword evidence="8" id="KW-1185">Reference proteome</keyword>